<protein>
    <submittedName>
        <fullName evidence="3">Uncharacterized protein</fullName>
    </submittedName>
</protein>
<dbReference type="OMA" id="NNAFECD"/>
<evidence type="ECO:0000256" key="1">
    <source>
        <dbReference type="ARBA" id="ARBA00022614"/>
    </source>
</evidence>
<dbReference type="Proteomes" id="UP000054359">
    <property type="component" value="Unassembled WGS sequence"/>
</dbReference>
<dbReference type="InterPro" id="IPR001611">
    <property type="entry name" value="Leu-rich_rpt"/>
</dbReference>
<accession>A0A087TXE3</accession>
<dbReference type="PROSITE" id="PS51450">
    <property type="entry name" value="LRR"/>
    <property type="match status" value="1"/>
</dbReference>
<feature type="non-terminal residue" evidence="3">
    <location>
        <position position="73"/>
    </location>
</feature>
<evidence type="ECO:0000313" key="3">
    <source>
        <dbReference type="EMBL" id="KFM69782.1"/>
    </source>
</evidence>
<dbReference type="SUPFAM" id="SSF52058">
    <property type="entry name" value="L domain-like"/>
    <property type="match status" value="1"/>
</dbReference>
<dbReference type="EMBL" id="KK117188">
    <property type="protein sequence ID" value="KFM69782.1"/>
    <property type="molecule type" value="Genomic_DNA"/>
</dbReference>
<keyword evidence="1" id="KW-0433">Leucine-rich repeat</keyword>
<keyword evidence="4" id="KW-1185">Reference proteome</keyword>
<evidence type="ECO:0000313" key="4">
    <source>
        <dbReference type="Proteomes" id="UP000054359"/>
    </source>
</evidence>
<reference evidence="3 4" key="1">
    <citation type="submission" date="2013-11" db="EMBL/GenBank/DDBJ databases">
        <title>Genome sequencing of Stegodyphus mimosarum.</title>
        <authorList>
            <person name="Bechsgaard J."/>
        </authorList>
    </citation>
    <scope>NUCLEOTIDE SEQUENCE [LARGE SCALE GENOMIC DNA]</scope>
</reference>
<dbReference type="InterPro" id="IPR032675">
    <property type="entry name" value="LRR_dom_sf"/>
</dbReference>
<dbReference type="InterPro" id="IPR003591">
    <property type="entry name" value="Leu-rich_rpt_typical-subtyp"/>
</dbReference>
<gene>
    <name evidence="3" type="ORF">X975_04166</name>
</gene>
<dbReference type="Gene3D" id="3.80.10.10">
    <property type="entry name" value="Ribonuclease Inhibitor"/>
    <property type="match status" value="1"/>
</dbReference>
<keyword evidence="2" id="KW-0677">Repeat</keyword>
<sequence>MFTEMPNLRSLEMSNNRLTTLEEQIWSGVMSQLTKLDVSNNAFECDRTLKWMVKSKKPVLLEGNCEKPEELEG</sequence>
<dbReference type="AlphaFoldDB" id="A0A087TXE3"/>
<name>A0A087TXE3_STEMI</name>
<proteinExistence type="predicted"/>
<evidence type="ECO:0000256" key="2">
    <source>
        <dbReference type="ARBA" id="ARBA00022737"/>
    </source>
</evidence>
<dbReference type="OrthoDB" id="6415927at2759"/>
<dbReference type="Pfam" id="PF13855">
    <property type="entry name" value="LRR_8"/>
    <property type="match status" value="1"/>
</dbReference>
<dbReference type="SMART" id="SM00369">
    <property type="entry name" value="LRR_TYP"/>
    <property type="match status" value="1"/>
</dbReference>
<organism evidence="3 4">
    <name type="scientific">Stegodyphus mimosarum</name>
    <name type="common">African social velvet spider</name>
    <dbReference type="NCBI Taxonomy" id="407821"/>
    <lineage>
        <taxon>Eukaryota</taxon>
        <taxon>Metazoa</taxon>
        <taxon>Ecdysozoa</taxon>
        <taxon>Arthropoda</taxon>
        <taxon>Chelicerata</taxon>
        <taxon>Arachnida</taxon>
        <taxon>Araneae</taxon>
        <taxon>Araneomorphae</taxon>
        <taxon>Entelegynae</taxon>
        <taxon>Eresoidea</taxon>
        <taxon>Eresidae</taxon>
        <taxon>Stegodyphus</taxon>
    </lineage>
</organism>